<evidence type="ECO:0008006" key="5">
    <source>
        <dbReference type="Google" id="ProtNLM"/>
    </source>
</evidence>
<dbReference type="Proteomes" id="UP001204142">
    <property type="component" value="Unassembled WGS sequence"/>
</dbReference>
<evidence type="ECO:0000313" key="3">
    <source>
        <dbReference type="EMBL" id="MCQ8897699.1"/>
    </source>
</evidence>
<dbReference type="InterPro" id="IPR023614">
    <property type="entry name" value="Porin_dom_sf"/>
</dbReference>
<gene>
    <name evidence="3" type="ORF">NQT62_14755</name>
</gene>
<reference evidence="3 4" key="1">
    <citation type="submission" date="2022-07" db="EMBL/GenBank/DDBJ databases">
        <authorList>
            <person name="Xamxidin M."/>
            <person name="Wu M."/>
        </authorList>
    </citation>
    <scope>NUCLEOTIDE SEQUENCE [LARGE SCALE GENOMIC DNA]</scope>
    <source>
        <strain evidence="3 4">NBRC 111650</strain>
    </source>
</reference>
<dbReference type="EMBL" id="JANIGO010000006">
    <property type="protein sequence ID" value="MCQ8897699.1"/>
    <property type="molecule type" value="Genomic_DNA"/>
</dbReference>
<comment type="caution">
    <text evidence="3">The sequence shown here is derived from an EMBL/GenBank/DDBJ whole genome shotgun (WGS) entry which is preliminary data.</text>
</comment>
<organism evidence="3 4">
    <name type="scientific">Limnobacter humi</name>
    <dbReference type="NCBI Taxonomy" id="1778671"/>
    <lineage>
        <taxon>Bacteria</taxon>
        <taxon>Pseudomonadati</taxon>
        <taxon>Pseudomonadota</taxon>
        <taxon>Betaproteobacteria</taxon>
        <taxon>Burkholderiales</taxon>
        <taxon>Burkholderiaceae</taxon>
        <taxon>Limnobacter</taxon>
    </lineage>
</organism>
<protein>
    <recommendedName>
        <fullName evidence="5">TonB-dependent receptor</fullName>
    </recommendedName>
</protein>
<feature type="chain" id="PRO_5045366895" description="TonB-dependent receptor" evidence="2">
    <location>
        <begin position="22"/>
        <end position="465"/>
    </location>
</feature>
<keyword evidence="2" id="KW-0732">Signal</keyword>
<keyword evidence="4" id="KW-1185">Reference proteome</keyword>
<feature type="signal peptide" evidence="2">
    <location>
        <begin position="1"/>
        <end position="21"/>
    </location>
</feature>
<proteinExistence type="predicted"/>
<feature type="coiled-coil region" evidence="1">
    <location>
        <begin position="37"/>
        <end position="71"/>
    </location>
</feature>
<dbReference type="Gene3D" id="2.40.160.10">
    <property type="entry name" value="Porin"/>
    <property type="match status" value="1"/>
</dbReference>
<evidence type="ECO:0000313" key="4">
    <source>
        <dbReference type="Proteomes" id="UP001204142"/>
    </source>
</evidence>
<keyword evidence="1" id="KW-0175">Coiled coil</keyword>
<dbReference type="SUPFAM" id="SSF56935">
    <property type="entry name" value="Porins"/>
    <property type="match status" value="1"/>
</dbReference>
<name>A0ABT1WLF1_9BURK</name>
<accession>A0ABT1WLF1</accession>
<evidence type="ECO:0000256" key="2">
    <source>
        <dbReference type="SAM" id="SignalP"/>
    </source>
</evidence>
<evidence type="ECO:0000256" key="1">
    <source>
        <dbReference type="SAM" id="Coils"/>
    </source>
</evidence>
<sequence length="465" mass="50294">MFKRHALACALLSAMGTSAWAGANASTPTQNDLAQLRADFEAMKRAYEARIQSLEQQLQATQQLATQADQKAQAAQVTAQTTAQTAAQDVAATSTPAQTAAASNVFNPDISLILSGTYATRSNPQPYSITGFQAGGEIAPADRGFNLGESELGIYANVDPNFYGGLNLALAPDNTVGVEEAFVQTTSLPANLTLKMGRFYSGIGYQNARHAHTWDFVDNPLVYVAFLGNQFADDGLQLKWLAPTDLFVELGAEVGRGRIAESSGRSKNGTAAGAVFGHVGGDWGISSSWRAGLSYLRVSPEDRQSADVDGTGAEVTNTFNGQSRIGIADFVYKWAPNGNPVNQNFTFQTEFMHRSEDGLLNTDSYSASQSGWYAQGVYQFVKGWRTGLRIDRLNGGSVDYGANTANLVFSGYNPKRVSWMIDYNPSEFSRIRLQLARDESSQLRADNQVFVQYQMNLGAHGAHSY</sequence>
<dbReference type="RefSeq" id="WP_256765505.1">
    <property type="nucleotide sequence ID" value="NZ_JANIGO010000006.1"/>
</dbReference>